<dbReference type="EMBL" id="CAJOBB010019032">
    <property type="protein sequence ID" value="CAF4354296.1"/>
    <property type="molecule type" value="Genomic_DNA"/>
</dbReference>
<protein>
    <recommendedName>
        <fullName evidence="1">DUF4537 domain-containing protein</fullName>
    </recommendedName>
</protein>
<name>A0A820LDT2_9BILA</name>
<accession>A0A820LDT2</accession>
<gene>
    <name evidence="2" type="ORF">KXQ929_LOCUS48448</name>
</gene>
<evidence type="ECO:0000313" key="2">
    <source>
        <dbReference type="EMBL" id="CAF4354296.1"/>
    </source>
</evidence>
<sequence length="124" mass="14710">QVIVGLNNDQKKFMLGTIIDRVESGHRYLIKWCDETESYQEEEHLFGTFSTHNEHQINYYVLAVDGDQYIYKPARIKKILNDKRTLNIRFLDADQQNREVEVPSAATFVITEAYYKEIIKRLHE</sequence>
<feature type="domain" description="DUF4537" evidence="1">
    <location>
        <begin position="13"/>
        <end position="120"/>
    </location>
</feature>
<evidence type="ECO:0000259" key="1">
    <source>
        <dbReference type="Pfam" id="PF15057"/>
    </source>
</evidence>
<comment type="caution">
    <text evidence="2">The sequence shown here is derived from an EMBL/GenBank/DDBJ whole genome shotgun (WGS) entry which is preliminary data.</text>
</comment>
<dbReference type="Pfam" id="PF15057">
    <property type="entry name" value="DUF4537"/>
    <property type="match status" value="1"/>
</dbReference>
<dbReference type="Proteomes" id="UP000663868">
    <property type="component" value="Unassembled WGS sequence"/>
</dbReference>
<feature type="non-terminal residue" evidence="2">
    <location>
        <position position="1"/>
    </location>
</feature>
<evidence type="ECO:0000313" key="3">
    <source>
        <dbReference type="Proteomes" id="UP000663868"/>
    </source>
</evidence>
<dbReference type="AlphaFoldDB" id="A0A820LDT2"/>
<organism evidence="2 3">
    <name type="scientific">Adineta steineri</name>
    <dbReference type="NCBI Taxonomy" id="433720"/>
    <lineage>
        <taxon>Eukaryota</taxon>
        <taxon>Metazoa</taxon>
        <taxon>Spiralia</taxon>
        <taxon>Gnathifera</taxon>
        <taxon>Rotifera</taxon>
        <taxon>Eurotatoria</taxon>
        <taxon>Bdelloidea</taxon>
        <taxon>Adinetida</taxon>
        <taxon>Adinetidae</taxon>
        <taxon>Adineta</taxon>
    </lineage>
</organism>
<proteinExistence type="predicted"/>
<dbReference type="InterPro" id="IPR032770">
    <property type="entry name" value="DUF4537"/>
</dbReference>
<reference evidence="2" key="1">
    <citation type="submission" date="2021-02" db="EMBL/GenBank/DDBJ databases">
        <authorList>
            <person name="Nowell W R."/>
        </authorList>
    </citation>
    <scope>NUCLEOTIDE SEQUENCE</scope>
</reference>